<dbReference type="InterPro" id="IPR008331">
    <property type="entry name" value="Ferritin_DPS_dom"/>
</dbReference>
<keyword evidence="6" id="KW-1185">Reference proteome</keyword>
<comment type="caution">
    <text evidence="5">The sequence shown here is derived from an EMBL/GenBank/DDBJ whole genome shotgun (WGS) entry which is preliminary data.</text>
</comment>
<comment type="similarity">
    <text evidence="1 2">Belongs to the Dps family.</text>
</comment>
<dbReference type="PANTHER" id="PTHR42932:SF1">
    <property type="entry name" value="GENERAL STRESS PROTEIN 20U"/>
    <property type="match status" value="1"/>
</dbReference>
<evidence type="ECO:0000313" key="6">
    <source>
        <dbReference type="Proteomes" id="UP000016023"/>
    </source>
</evidence>
<feature type="coiled-coil region" evidence="3">
    <location>
        <begin position="109"/>
        <end position="136"/>
    </location>
</feature>
<dbReference type="RefSeq" id="WP_006952795.1">
    <property type="nucleotide sequence ID" value="NZ_JH594522.1"/>
</dbReference>
<dbReference type="SUPFAM" id="SSF47240">
    <property type="entry name" value="Ferritin-like"/>
    <property type="match status" value="1"/>
</dbReference>
<evidence type="ECO:0000256" key="1">
    <source>
        <dbReference type="ARBA" id="ARBA00009497"/>
    </source>
</evidence>
<dbReference type="PATRIC" id="fig|883158.3.peg.1359"/>
<name>H1Q371_9BACT</name>
<protein>
    <recommendedName>
        <fullName evidence="4">Ferritin/DPS domain-containing protein</fullName>
    </recommendedName>
</protein>
<dbReference type="HOGENOM" id="CLU_098183_2_2_10"/>
<dbReference type="AlphaFoldDB" id="H1Q371"/>
<dbReference type="STRING" id="883158.HMPREF9140_01359"/>
<dbReference type="PROSITE" id="PS00818">
    <property type="entry name" value="DPS_1"/>
    <property type="match status" value="1"/>
</dbReference>
<dbReference type="Pfam" id="PF00210">
    <property type="entry name" value="Ferritin"/>
    <property type="match status" value="1"/>
</dbReference>
<evidence type="ECO:0000313" key="5">
    <source>
        <dbReference type="EMBL" id="EHO69485.1"/>
    </source>
</evidence>
<gene>
    <name evidence="5" type="ORF">HMPREF9140_01359</name>
</gene>
<dbReference type="PRINTS" id="PR01346">
    <property type="entry name" value="HELNAPAPROT"/>
</dbReference>
<evidence type="ECO:0000256" key="2">
    <source>
        <dbReference type="RuleBase" id="RU003875"/>
    </source>
</evidence>
<dbReference type="PIRSF" id="PIRSF005900">
    <property type="entry name" value="Dps"/>
    <property type="match status" value="1"/>
</dbReference>
<dbReference type="InterPro" id="IPR009078">
    <property type="entry name" value="Ferritin-like_SF"/>
</dbReference>
<evidence type="ECO:0000256" key="3">
    <source>
        <dbReference type="SAM" id="Coils"/>
    </source>
</evidence>
<organism evidence="5 6">
    <name type="scientific">Prevotella micans F0438</name>
    <dbReference type="NCBI Taxonomy" id="883158"/>
    <lineage>
        <taxon>Bacteria</taxon>
        <taxon>Pseudomonadati</taxon>
        <taxon>Bacteroidota</taxon>
        <taxon>Bacteroidia</taxon>
        <taxon>Bacteroidales</taxon>
        <taxon>Prevotellaceae</taxon>
        <taxon>Prevotella</taxon>
    </lineage>
</organism>
<evidence type="ECO:0000259" key="4">
    <source>
        <dbReference type="Pfam" id="PF00210"/>
    </source>
</evidence>
<dbReference type="InterPro" id="IPR002177">
    <property type="entry name" value="DPS_DNA-bd"/>
</dbReference>
<dbReference type="InterPro" id="IPR023188">
    <property type="entry name" value="DPS_DNA-bd_CS"/>
</dbReference>
<dbReference type="EMBL" id="AGWK01000037">
    <property type="protein sequence ID" value="EHO69485.1"/>
    <property type="molecule type" value="Genomic_DNA"/>
</dbReference>
<reference evidence="5 6" key="1">
    <citation type="submission" date="2011-12" db="EMBL/GenBank/DDBJ databases">
        <title>The Genome Sequence of Prevotella micans F0438.</title>
        <authorList>
            <consortium name="The Broad Institute Genome Sequencing Platform"/>
            <person name="Earl A."/>
            <person name="Ward D."/>
            <person name="Feldgarden M."/>
            <person name="Gevers D."/>
            <person name="Izard J."/>
            <person name="Baranova O.V."/>
            <person name="Blanton J.M."/>
            <person name="Wade W.G."/>
            <person name="Dewhirst F.E."/>
            <person name="Young S.K."/>
            <person name="Zeng Q."/>
            <person name="Gargeya S."/>
            <person name="Fitzgerald M."/>
            <person name="Haas B."/>
            <person name="Abouelleil A."/>
            <person name="Alvarado L."/>
            <person name="Arachchi H.M."/>
            <person name="Berlin A."/>
            <person name="Chapman S.B."/>
            <person name="Gearin G."/>
            <person name="Goldberg J."/>
            <person name="Griggs A."/>
            <person name="Gujja S."/>
            <person name="Hansen M."/>
            <person name="Heiman D."/>
            <person name="Howarth C."/>
            <person name="Larimer J."/>
            <person name="Lui A."/>
            <person name="MacDonald P.J.P."/>
            <person name="McCowen C."/>
            <person name="Montmayeur A."/>
            <person name="Murphy C."/>
            <person name="Neiman D."/>
            <person name="Pearson M."/>
            <person name="Priest M."/>
            <person name="Roberts A."/>
            <person name="Saif S."/>
            <person name="Shea T."/>
            <person name="Sisk P."/>
            <person name="Stolte C."/>
            <person name="Sykes S."/>
            <person name="Wortman J."/>
            <person name="Nusbaum C."/>
            <person name="Birren B."/>
        </authorList>
    </citation>
    <scope>NUCLEOTIDE SEQUENCE [LARGE SCALE GENOMIC DNA]</scope>
    <source>
        <strain evidence="5 6">F0438</strain>
    </source>
</reference>
<accession>H1Q371</accession>
<dbReference type="CDD" id="cd01043">
    <property type="entry name" value="DPS"/>
    <property type="match status" value="1"/>
</dbReference>
<feature type="domain" description="Ferritin/DPS" evidence="4">
    <location>
        <begin position="19"/>
        <end position="157"/>
    </location>
</feature>
<proteinExistence type="inferred from homology"/>
<dbReference type="GO" id="GO:0008199">
    <property type="term" value="F:ferric iron binding"/>
    <property type="evidence" value="ECO:0007669"/>
    <property type="project" value="InterPro"/>
</dbReference>
<dbReference type="Proteomes" id="UP000016023">
    <property type="component" value="Unassembled WGS sequence"/>
</dbReference>
<dbReference type="Gene3D" id="1.20.1260.10">
    <property type="match status" value="1"/>
</dbReference>
<keyword evidence="3" id="KW-0175">Coiled coil</keyword>
<dbReference type="PANTHER" id="PTHR42932">
    <property type="entry name" value="GENERAL STRESS PROTEIN 20U"/>
    <property type="match status" value="1"/>
</dbReference>
<dbReference type="GO" id="GO:0016722">
    <property type="term" value="F:oxidoreductase activity, acting on metal ions"/>
    <property type="evidence" value="ECO:0007669"/>
    <property type="project" value="InterPro"/>
</dbReference>
<dbReference type="InterPro" id="IPR012347">
    <property type="entry name" value="Ferritin-like"/>
</dbReference>
<dbReference type="eggNOG" id="COG0783">
    <property type="taxonomic scope" value="Bacteria"/>
</dbReference>
<dbReference type="PROSITE" id="PS00819">
    <property type="entry name" value="DPS_2"/>
    <property type="match status" value="1"/>
</dbReference>
<sequence length="160" mass="18390">MKNLEILGLEPAKVGNVVKGLNQLLADFQVYYMNLRGLHWNVKGKGFFTLHEKYEELYNDAANKVDEIAERILQLDAIPENRFSEYLKVASIKEDGFQQKGSEGIDIVLGTLKNLIQQERNLIKTAEEANDEVTVAIMDEYLQQQEKTVWMLVSFLSEHK</sequence>